<evidence type="ECO:0000313" key="3">
    <source>
        <dbReference type="Proteomes" id="UP001151760"/>
    </source>
</evidence>
<dbReference type="EMBL" id="BQNB010017968">
    <property type="protein sequence ID" value="GJT69212.1"/>
    <property type="molecule type" value="Genomic_DNA"/>
</dbReference>
<name>A0ABQ5G0U9_9ASTR</name>
<proteinExistence type="predicted"/>
<feature type="compositionally biased region" description="Basic and acidic residues" evidence="1">
    <location>
        <begin position="176"/>
        <end position="186"/>
    </location>
</feature>
<feature type="region of interest" description="Disordered" evidence="1">
    <location>
        <begin position="169"/>
        <end position="206"/>
    </location>
</feature>
<reference evidence="2" key="1">
    <citation type="journal article" date="2022" name="Int. J. Mol. Sci.">
        <title>Draft Genome of Tanacetum Coccineum: Genomic Comparison of Closely Related Tanacetum-Family Plants.</title>
        <authorList>
            <person name="Yamashiro T."/>
            <person name="Shiraishi A."/>
            <person name="Nakayama K."/>
            <person name="Satake H."/>
        </authorList>
    </citation>
    <scope>NUCLEOTIDE SEQUENCE</scope>
</reference>
<evidence type="ECO:0000256" key="1">
    <source>
        <dbReference type="SAM" id="MobiDB-lite"/>
    </source>
</evidence>
<sequence>MKLMQFLMGLDDSYMKIRSSILSREVLPNVRSAYATISSEESHIVASGSIAGSSQRNQASAFMSNVPNRGVVQRGQSSSTAPRTNNFSYNRQGGGYGFVYENCGFNGYTIDRCFKIIGYPADFGKKKSRQNYKGKNVSNNVVGSGSSSGFTDEQMTTLISLKKDNINGKNEVLRPMGKDKGRDATKMKGSRSSRASRSPSKNKETLARLMETEMTAREKEQRDTILEIKKREVECRERELANEEYRQHQ</sequence>
<gene>
    <name evidence="2" type="ORF">Tco_1028498</name>
</gene>
<feature type="compositionally biased region" description="Low complexity" evidence="1">
    <location>
        <begin position="190"/>
        <end position="199"/>
    </location>
</feature>
<accession>A0ABQ5G0U9</accession>
<dbReference type="PANTHER" id="PTHR34222:SF77">
    <property type="entry name" value="CCHC-TYPE DOMAIN-CONTAINING PROTEIN"/>
    <property type="match status" value="1"/>
</dbReference>
<reference evidence="2" key="2">
    <citation type="submission" date="2022-01" db="EMBL/GenBank/DDBJ databases">
        <authorList>
            <person name="Yamashiro T."/>
            <person name="Shiraishi A."/>
            <person name="Satake H."/>
            <person name="Nakayama K."/>
        </authorList>
    </citation>
    <scope>NUCLEOTIDE SEQUENCE</scope>
</reference>
<evidence type="ECO:0000313" key="2">
    <source>
        <dbReference type="EMBL" id="GJT69212.1"/>
    </source>
</evidence>
<keyword evidence="3" id="KW-1185">Reference proteome</keyword>
<protein>
    <submittedName>
        <fullName evidence="2">Uncharacterized protein</fullName>
    </submittedName>
</protein>
<dbReference type="Proteomes" id="UP001151760">
    <property type="component" value="Unassembled WGS sequence"/>
</dbReference>
<dbReference type="PANTHER" id="PTHR34222">
    <property type="entry name" value="GAG_PRE-INTEGRS DOMAIN-CONTAINING PROTEIN"/>
    <property type="match status" value="1"/>
</dbReference>
<organism evidence="2 3">
    <name type="scientific">Tanacetum coccineum</name>
    <dbReference type="NCBI Taxonomy" id="301880"/>
    <lineage>
        <taxon>Eukaryota</taxon>
        <taxon>Viridiplantae</taxon>
        <taxon>Streptophyta</taxon>
        <taxon>Embryophyta</taxon>
        <taxon>Tracheophyta</taxon>
        <taxon>Spermatophyta</taxon>
        <taxon>Magnoliopsida</taxon>
        <taxon>eudicotyledons</taxon>
        <taxon>Gunneridae</taxon>
        <taxon>Pentapetalae</taxon>
        <taxon>asterids</taxon>
        <taxon>campanulids</taxon>
        <taxon>Asterales</taxon>
        <taxon>Asteraceae</taxon>
        <taxon>Asteroideae</taxon>
        <taxon>Anthemideae</taxon>
        <taxon>Anthemidinae</taxon>
        <taxon>Tanacetum</taxon>
    </lineage>
</organism>
<comment type="caution">
    <text evidence="2">The sequence shown here is derived from an EMBL/GenBank/DDBJ whole genome shotgun (WGS) entry which is preliminary data.</text>
</comment>